<dbReference type="GO" id="GO:0005829">
    <property type="term" value="C:cytosol"/>
    <property type="evidence" value="ECO:0007669"/>
    <property type="project" value="TreeGrafter"/>
</dbReference>
<dbReference type="InterPro" id="IPR007197">
    <property type="entry name" value="rSAM"/>
</dbReference>
<evidence type="ECO:0000256" key="4">
    <source>
        <dbReference type="ARBA" id="ARBA00023004"/>
    </source>
</evidence>
<feature type="domain" description="Elp3/MiaA/NifB-like radical SAM core" evidence="6">
    <location>
        <begin position="314"/>
        <end position="517"/>
    </location>
</feature>
<dbReference type="Gene3D" id="3.40.50.280">
    <property type="entry name" value="Cobalamin-binding domain"/>
    <property type="match status" value="1"/>
</dbReference>
<sequence length="574" mass="64221">MQSALVFPPFLVSYQPYSSLPALAGFLRGQGFTVALLDENIEYQAQRLRRIHFDAIEAGVQTLRADCARLDSDDGRSLGRYLDSCFRPEYFAAVAAGLEDAIAGLRNSHILADVCKADQARSVLNRAQNLVHQFNKVFELSVLGYGKRQGGLTWQDIALLSAHRANPYTSFLRSETIPRLSLARPALIGISLVFEDQLVAAFTLVREIRREPALADVHIVIGGPVVTILQDEIRNSPELFDAVDSFVVYEGEWALVNLLRAVESGAPLDAVPNLIYRVADVVKSNDIAVIPDLDVLPTPDYHGLPLEKYFSPRMVPVLQTTRGCYWGKCTFCNSSFLNAGPRYRSRSAAKIYEDFVGLHERFGLSEFALWEEAAVPRVLRDLAVLIAGGAYRFKWFAEVRLDKVFSYDLLSTLYRGGCRAFVFGFESGSVRVQGLMNKGYDLAVSSQVIRDCRKVGIRVYLTNMVGFPSEASRDVFDTLAFLKANARYIYHAGVSHFGLRRYTDTWRFPERFGICVDSSAPTLSAGGDLSYQVDPERCMSLNHSLAFYDLVRREIKRMGLEGGEPEAHYLIRCH</sequence>
<dbReference type="SFLD" id="SFLDS00029">
    <property type="entry name" value="Radical_SAM"/>
    <property type="match status" value="1"/>
</dbReference>
<proteinExistence type="predicted"/>
<dbReference type="RefSeq" id="WP_100919793.1">
    <property type="nucleotide sequence ID" value="NZ_CP020370.1"/>
</dbReference>
<dbReference type="Gene3D" id="3.80.30.20">
    <property type="entry name" value="tm_1862 like domain"/>
    <property type="match status" value="1"/>
</dbReference>
<dbReference type="SMART" id="SM00729">
    <property type="entry name" value="Elp3"/>
    <property type="match status" value="1"/>
</dbReference>
<dbReference type="SFLD" id="SFLDG01082">
    <property type="entry name" value="B12-binding_domain_containing"/>
    <property type="match status" value="1"/>
</dbReference>
<dbReference type="KEGG" id="tsy:THSYN_14550"/>
<dbReference type="PANTHER" id="PTHR43409">
    <property type="entry name" value="ANAEROBIC MAGNESIUM-PROTOPORPHYRIN IX MONOMETHYL ESTER CYCLASE-RELATED"/>
    <property type="match status" value="1"/>
</dbReference>
<organism evidence="7 8">
    <name type="scientific">Candidatus Thiodictyon syntrophicum</name>
    <dbReference type="NCBI Taxonomy" id="1166950"/>
    <lineage>
        <taxon>Bacteria</taxon>
        <taxon>Pseudomonadati</taxon>
        <taxon>Pseudomonadota</taxon>
        <taxon>Gammaproteobacteria</taxon>
        <taxon>Chromatiales</taxon>
        <taxon>Chromatiaceae</taxon>
        <taxon>Thiodictyon</taxon>
    </lineage>
</organism>
<protein>
    <recommendedName>
        <fullName evidence="6">Elp3/MiaA/NifB-like radical SAM core domain-containing protein</fullName>
    </recommendedName>
</protein>
<accession>A0A2K8U8Z8</accession>
<gene>
    <name evidence="7" type="ORF">THSYN_14550</name>
</gene>
<name>A0A2K8U8Z8_9GAMM</name>
<keyword evidence="3" id="KW-0479">Metal-binding</keyword>
<keyword evidence="4" id="KW-0408">Iron</keyword>
<dbReference type="EMBL" id="CP020370">
    <property type="protein sequence ID" value="AUB82043.1"/>
    <property type="molecule type" value="Genomic_DNA"/>
</dbReference>
<dbReference type="SUPFAM" id="SSF102114">
    <property type="entry name" value="Radical SAM enzymes"/>
    <property type="match status" value="1"/>
</dbReference>
<dbReference type="GO" id="GO:0003824">
    <property type="term" value="F:catalytic activity"/>
    <property type="evidence" value="ECO:0007669"/>
    <property type="project" value="InterPro"/>
</dbReference>
<dbReference type="AlphaFoldDB" id="A0A2K8U8Z8"/>
<evidence type="ECO:0000313" key="8">
    <source>
        <dbReference type="Proteomes" id="UP000232638"/>
    </source>
</evidence>
<comment type="cofactor">
    <cofactor evidence="1">
        <name>[4Fe-4S] cluster</name>
        <dbReference type="ChEBI" id="CHEBI:49883"/>
    </cofactor>
</comment>
<evidence type="ECO:0000256" key="2">
    <source>
        <dbReference type="ARBA" id="ARBA00022691"/>
    </source>
</evidence>
<dbReference type="OrthoDB" id="9801424at2"/>
<evidence type="ECO:0000256" key="3">
    <source>
        <dbReference type="ARBA" id="ARBA00022723"/>
    </source>
</evidence>
<dbReference type="GO" id="GO:0046872">
    <property type="term" value="F:metal ion binding"/>
    <property type="evidence" value="ECO:0007669"/>
    <property type="project" value="UniProtKB-KW"/>
</dbReference>
<dbReference type="GO" id="GO:0051536">
    <property type="term" value="F:iron-sulfur cluster binding"/>
    <property type="evidence" value="ECO:0007669"/>
    <property type="project" value="UniProtKB-KW"/>
</dbReference>
<evidence type="ECO:0000256" key="5">
    <source>
        <dbReference type="ARBA" id="ARBA00023014"/>
    </source>
</evidence>
<dbReference type="InterPro" id="IPR051198">
    <property type="entry name" value="BchE-like"/>
</dbReference>
<keyword evidence="5" id="KW-0411">Iron-sulfur</keyword>
<reference evidence="7 8" key="1">
    <citation type="submission" date="2017-03" db="EMBL/GenBank/DDBJ databases">
        <title>Complete genome sequence of Candidatus 'Thiodictyon syntrophicum' sp. nov. strain Cad16T, a photolithoautotroph purple sulfur bacterium isolated from an alpine meromictic lake.</title>
        <authorList>
            <person name="Luedin S.M."/>
            <person name="Pothier J.F."/>
            <person name="Danza F."/>
            <person name="Storelli N."/>
            <person name="Wittwer M."/>
            <person name="Tonolla M."/>
        </authorList>
    </citation>
    <scope>NUCLEOTIDE SEQUENCE [LARGE SCALE GENOMIC DNA]</scope>
    <source>
        <strain evidence="7 8">Cad16T</strain>
    </source>
</reference>
<dbReference type="PANTHER" id="PTHR43409:SF7">
    <property type="entry name" value="BLL1977 PROTEIN"/>
    <property type="match status" value="1"/>
</dbReference>
<keyword evidence="8" id="KW-1185">Reference proteome</keyword>
<evidence type="ECO:0000259" key="6">
    <source>
        <dbReference type="SMART" id="SM00729"/>
    </source>
</evidence>
<keyword evidence="2" id="KW-0949">S-adenosyl-L-methionine</keyword>
<dbReference type="Pfam" id="PF04055">
    <property type="entry name" value="Radical_SAM"/>
    <property type="match status" value="1"/>
</dbReference>
<dbReference type="Proteomes" id="UP000232638">
    <property type="component" value="Chromosome"/>
</dbReference>
<dbReference type="InterPro" id="IPR023404">
    <property type="entry name" value="rSAM_horseshoe"/>
</dbReference>
<evidence type="ECO:0000256" key="1">
    <source>
        <dbReference type="ARBA" id="ARBA00001966"/>
    </source>
</evidence>
<dbReference type="InterPro" id="IPR058240">
    <property type="entry name" value="rSAM_sf"/>
</dbReference>
<evidence type="ECO:0000313" key="7">
    <source>
        <dbReference type="EMBL" id="AUB82043.1"/>
    </source>
</evidence>
<dbReference type="InterPro" id="IPR006638">
    <property type="entry name" value="Elp3/MiaA/NifB-like_rSAM"/>
</dbReference>